<dbReference type="Gene3D" id="2.130.10.10">
    <property type="entry name" value="YVTN repeat-like/Quinoprotein amine dehydrogenase"/>
    <property type="match status" value="1"/>
</dbReference>
<proteinExistence type="predicted"/>
<feature type="repeat" description="WD" evidence="3">
    <location>
        <begin position="346"/>
        <end position="384"/>
    </location>
</feature>
<feature type="repeat" description="WD" evidence="3">
    <location>
        <begin position="205"/>
        <end position="246"/>
    </location>
</feature>
<feature type="repeat" description="WD" evidence="3">
    <location>
        <begin position="250"/>
        <end position="291"/>
    </location>
</feature>
<dbReference type="AlphaFoldDB" id="A0A0B7KIX6"/>
<name>A0A0B7KIX6_BIOOC</name>
<dbReference type="Pfam" id="PF00400">
    <property type="entry name" value="WD40"/>
    <property type="match status" value="7"/>
</dbReference>
<dbReference type="SUPFAM" id="SSF50978">
    <property type="entry name" value="WD40 repeat-like"/>
    <property type="match status" value="1"/>
</dbReference>
<gene>
    <name evidence="4" type="ORF">BN869_000013636_1</name>
</gene>
<dbReference type="PROSITE" id="PS50082">
    <property type="entry name" value="WD_REPEATS_2"/>
    <property type="match status" value="6"/>
</dbReference>
<sequence length="384" mass="41475">AIYPSTHTLNTLLPSLYSQRAYFQSSLCLHCQSSSSYFTTIQPQPLHQHDKMAADWSVSLNEQVQRSLNVDLVHTLSLGSVVCCVRFSHDGKYLATGCNKTSQIYDVATGKTVCEFHHGAANDDKDMYVRGVSFSPDGKYLATSSEDKLVRVWDVDSQTIKHTLSGHKSDIYSLDNARDGRTIASGGGDETVRLWDVETGAATQTFSAEAGVTSVAISPDSAYVAAGSLDDSIRIWSIEQGTLVDHLKGTEGHKDSVYSVAFTSDGKQLVSASLDKTAKLWELSSTRGTGADGPAREGRCLKTFKGHDDLVLSAALTRDNAWVISGSKDRSARFWDAGTGQAQVKVEGHDKTVISVATSPTGNFFATGSGDGRARIWSYEPAKQ</sequence>
<protein>
    <submittedName>
        <fullName evidence="4">Uncharacterized protein</fullName>
    </submittedName>
</protein>
<accession>A0A0B7KIX6</accession>
<keyword evidence="1 3" id="KW-0853">WD repeat</keyword>
<dbReference type="CDD" id="cd00200">
    <property type="entry name" value="WD40"/>
    <property type="match status" value="1"/>
</dbReference>
<keyword evidence="2" id="KW-0677">Repeat</keyword>
<evidence type="ECO:0000313" key="4">
    <source>
        <dbReference type="EMBL" id="CEO57578.1"/>
    </source>
</evidence>
<feature type="repeat" description="WD" evidence="3">
    <location>
        <begin position="129"/>
        <end position="163"/>
    </location>
</feature>
<dbReference type="InterPro" id="IPR015943">
    <property type="entry name" value="WD40/YVTN_repeat-like_dom_sf"/>
</dbReference>
<dbReference type="SMART" id="SM00320">
    <property type="entry name" value="WD40"/>
    <property type="match status" value="7"/>
</dbReference>
<dbReference type="InterPro" id="IPR019775">
    <property type="entry name" value="WD40_repeat_CS"/>
</dbReference>
<evidence type="ECO:0000256" key="1">
    <source>
        <dbReference type="ARBA" id="ARBA00022574"/>
    </source>
</evidence>
<dbReference type="PROSITE" id="PS50294">
    <property type="entry name" value="WD_REPEATS_REGION"/>
    <property type="match status" value="6"/>
</dbReference>
<dbReference type="PRINTS" id="PR00320">
    <property type="entry name" value="GPROTEINBRPT"/>
</dbReference>
<dbReference type="InterPro" id="IPR020472">
    <property type="entry name" value="WD40_PAC1"/>
</dbReference>
<dbReference type="InterPro" id="IPR036322">
    <property type="entry name" value="WD40_repeat_dom_sf"/>
</dbReference>
<dbReference type="PANTHER" id="PTHR19848">
    <property type="entry name" value="WD40 REPEAT PROTEIN"/>
    <property type="match status" value="1"/>
</dbReference>
<evidence type="ECO:0000256" key="2">
    <source>
        <dbReference type="ARBA" id="ARBA00022737"/>
    </source>
</evidence>
<feature type="non-terminal residue" evidence="4">
    <location>
        <position position="1"/>
    </location>
</feature>
<dbReference type="InterPro" id="IPR001680">
    <property type="entry name" value="WD40_rpt"/>
</dbReference>
<organism evidence="4">
    <name type="scientific">Bionectria ochroleuca</name>
    <name type="common">Gliocladium roseum</name>
    <dbReference type="NCBI Taxonomy" id="29856"/>
    <lineage>
        <taxon>Eukaryota</taxon>
        <taxon>Fungi</taxon>
        <taxon>Dikarya</taxon>
        <taxon>Ascomycota</taxon>
        <taxon>Pezizomycotina</taxon>
        <taxon>Sordariomycetes</taxon>
        <taxon>Hypocreomycetidae</taxon>
        <taxon>Hypocreales</taxon>
        <taxon>Bionectriaceae</taxon>
        <taxon>Clonostachys</taxon>
    </lineage>
</organism>
<feature type="non-terminal residue" evidence="4">
    <location>
        <position position="384"/>
    </location>
</feature>
<feature type="repeat" description="WD" evidence="3">
    <location>
        <begin position="304"/>
        <end position="345"/>
    </location>
</feature>
<reference evidence="4" key="1">
    <citation type="submission" date="2015-01" db="EMBL/GenBank/DDBJ databases">
        <authorList>
            <person name="Durling Mikael"/>
        </authorList>
    </citation>
    <scope>NUCLEOTIDE SEQUENCE</scope>
</reference>
<evidence type="ECO:0000256" key="3">
    <source>
        <dbReference type="PROSITE-ProRule" id="PRU00221"/>
    </source>
</evidence>
<feature type="repeat" description="WD" evidence="3">
    <location>
        <begin position="164"/>
        <end position="205"/>
    </location>
</feature>
<dbReference type="PANTHER" id="PTHR19848:SF8">
    <property type="entry name" value="F-BOX AND WD REPEAT DOMAIN CONTAINING 7"/>
    <property type="match status" value="1"/>
</dbReference>
<dbReference type="EMBL" id="CDPU01000111">
    <property type="protein sequence ID" value="CEO57578.1"/>
    <property type="molecule type" value="Genomic_DNA"/>
</dbReference>
<dbReference type="PROSITE" id="PS00678">
    <property type="entry name" value="WD_REPEATS_1"/>
    <property type="match status" value="3"/>
</dbReference>